<accession>A0ABU5Y140</accession>
<organism evidence="3 4">
    <name type="scientific">[Mycobacterium] nativiensis</name>
    <dbReference type="NCBI Taxonomy" id="2855503"/>
    <lineage>
        <taxon>Bacteria</taxon>
        <taxon>Bacillati</taxon>
        <taxon>Actinomycetota</taxon>
        <taxon>Actinomycetes</taxon>
        <taxon>Mycobacteriales</taxon>
        <taxon>Mycobacteriaceae</taxon>
        <taxon>Mycolicibacter</taxon>
    </lineage>
</organism>
<feature type="transmembrane region" description="Helical" evidence="2">
    <location>
        <begin position="143"/>
        <end position="162"/>
    </location>
</feature>
<keyword evidence="2" id="KW-0812">Transmembrane</keyword>
<evidence type="ECO:0000313" key="3">
    <source>
        <dbReference type="EMBL" id="MEB3033960.1"/>
    </source>
</evidence>
<dbReference type="Proteomes" id="UP001298593">
    <property type="component" value="Unassembled WGS sequence"/>
</dbReference>
<keyword evidence="4" id="KW-1185">Reference proteome</keyword>
<feature type="transmembrane region" description="Helical" evidence="2">
    <location>
        <begin position="21"/>
        <end position="42"/>
    </location>
</feature>
<protein>
    <recommendedName>
        <fullName evidence="5">RDD domain-containing protein</fullName>
    </recommendedName>
</protein>
<comment type="caution">
    <text evidence="3">The sequence shown here is derived from an EMBL/GenBank/DDBJ whole genome shotgun (WGS) entry which is preliminary data.</text>
</comment>
<dbReference type="RefSeq" id="WP_224977286.1">
    <property type="nucleotide sequence ID" value="NZ_JAYJJU010000024.1"/>
</dbReference>
<gene>
    <name evidence="3" type="ORF">KV113_20700</name>
</gene>
<feature type="transmembrane region" description="Helical" evidence="2">
    <location>
        <begin position="326"/>
        <end position="348"/>
    </location>
</feature>
<evidence type="ECO:0008006" key="5">
    <source>
        <dbReference type="Google" id="ProtNLM"/>
    </source>
</evidence>
<evidence type="ECO:0000256" key="1">
    <source>
        <dbReference type="SAM" id="MobiDB-lite"/>
    </source>
</evidence>
<feature type="compositionally biased region" description="Gly residues" evidence="1">
    <location>
        <begin position="489"/>
        <end position="499"/>
    </location>
</feature>
<dbReference type="EMBL" id="JAYJJU010000024">
    <property type="protein sequence ID" value="MEB3033960.1"/>
    <property type="molecule type" value="Genomic_DNA"/>
</dbReference>
<feature type="transmembrane region" description="Helical" evidence="2">
    <location>
        <begin position="92"/>
        <end position="110"/>
    </location>
</feature>
<sequence>MPVLREILTPLTLWWRYWPQLAACYLTGLVARRVVIAAAAWAGHSNPLWAALIMPGAGLAQLGSYVAMFLVLRRGIPALAALPPRPLRSVDMFTGVIVPFFAIYLGWQMFKEDWLSYQRQALTYRVADAMSGLSVDVLPISRVTWVVVGVALVARFLLAHFSSRLPALLTAARVYIDALWVFLVLTFSLAAGITVLIKPGEWFSHRRLVVWFDGLRQEAFSQFEPLQTVWQWAMWLLRTAFGGAAVPLIWLAAAGIVYGVTTKTDWPSVLRRAVGAGDEPAGDSRAVAAGVTQRWQHAPEPLRARATEYAKSKTGRFGPIVDAARLIVHGGPVGLSAYVLAYLALAWLDMQGSYYRSQLTEGYLFRGMASLLGPHGPEFWSAYGGTLSLISQLIVQPLRIALVAAMFGYCVRRANLRAATAETLGSQHDSQHDGAVAVDQVHGGGNPVGWQQEAQLQGPGAGASVGAPVDQRRPASAEPGLPAPPPIGHDGGALPGWGRPGPLDGDDR</sequence>
<feature type="transmembrane region" description="Helical" evidence="2">
    <location>
        <begin position="174"/>
        <end position="197"/>
    </location>
</feature>
<feature type="region of interest" description="Disordered" evidence="1">
    <location>
        <begin position="437"/>
        <end position="508"/>
    </location>
</feature>
<feature type="transmembrane region" description="Helical" evidence="2">
    <location>
        <begin position="389"/>
        <end position="411"/>
    </location>
</feature>
<evidence type="ECO:0000313" key="4">
    <source>
        <dbReference type="Proteomes" id="UP001298593"/>
    </source>
</evidence>
<keyword evidence="2" id="KW-0472">Membrane</keyword>
<feature type="transmembrane region" description="Helical" evidence="2">
    <location>
        <begin position="235"/>
        <end position="261"/>
    </location>
</feature>
<evidence type="ECO:0000256" key="2">
    <source>
        <dbReference type="SAM" id="Phobius"/>
    </source>
</evidence>
<reference evidence="3 4" key="1">
    <citation type="submission" date="2023-12" db="EMBL/GenBank/DDBJ databases">
        <title>Description of new species of Mycobacterium terrae complex isolated from sewage at the Sao Paulo Zoological Park Foundation in Brazil.</title>
        <authorList>
            <person name="Romagnoli C.L."/>
            <person name="Conceicao E.C."/>
            <person name="Machado E."/>
            <person name="Barreto L.B.P.F."/>
            <person name="Sharma A."/>
            <person name="Silva N.M."/>
            <person name="Marques L.E."/>
            <person name="Juliana M.A."/>
            <person name="Lourenco M.C.S."/>
            <person name="Digiampietri L.A."/>
            <person name="Suffys P.N."/>
            <person name="Viana-Niero C."/>
        </authorList>
    </citation>
    <scope>NUCLEOTIDE SEQUENCE [LARGE SCALE GENOMIC DNA]</scope>
    <source>
        <strain evidence="3 4">MYC340</strain>
    </source>
</reference>
<proteinExistence type="predicted"/>
<feature type="transmembrane region" description="Helical" evidence="2">
    <location>
        <begin position="48"/>
        <end position="72"/>
    </location>
</feature>
<name>A0ABU5Y140_9MYCO</name>
<keyword evidence="2" id="KW-1133">Transmembrane helix</keyword>